<name>A0A8X6VY75_TRICX</name>
<evidence type="ECO:0000313" key="2">
    <source>
        <dbReference type="Proteomes" id="UP000887159"/>
    </source>
</evidence>
<comment type="caution">
    <text evidence="1">The sequence shown here is derived from an EMBL/GenBank/DDBJ whole genome shotgun (WGS) entry which is preliminary data.</text>
</comment>
<proteinExistence type="predicted"/>
<accession>A0A8X6VY75</accession>
<keyword evidence="2" id="KW-1185">Reference proteome</keyword>
<evidence type="ECO:0000313" key="1">
    <source>
        <dbReference type="EMBL" id="GFY24643.1"/>
    </source>
</evidence>
<dbReference type="AlphaFoldDB" id="A0A8X6VY75"/>
<reference evidence="1" key="1">
    <citation type="submission" date="2020-08" db="EMBL/GenBank/DDBJ databases">
        <title>Multicomponent nature underlies the extraordinary mechanical properties of spider dragline silk.</title>
        <authorList>
            <person name="Kono N."/>
            <person name="Nakamura H."/>
            <person name="Mori M."/>
            <person name="Yoshida Y."/>
            <person name="Ohtoshi R."/>
            <person name="Malay A.D."/>
            <person name="Moran D.A.P."/>
            <person name="Tomita M."/>
            <person name="Numata K."/>
            <person name="Arakawa K."/>
        </authorList>
    </citation>
    <scope>NUCLEOTIDE SEQUENCE</scope>
</reference>
<gene>
    <name evidence="1" type="ORF">TNCV_1016891</name>
</gene>
<organism evidence="1 2">
    <name type="scientific">Trichonephila clavipes</name>
    <name type="common">Golden silk orbweaver</name>
    <name type="synonym">Nephila clavipes</name>
    <dbReference type="NCBI Taxonomy" id="2585209"/>
    <lineage>
        <taxon>Eukaryota</taxon>
        <taxon>Metazoa</taxon>
        <taxon>Ecdysozoa</taxon>
        <taxon>Arthropoda</taxon>
        <taxon>Chelicerata</taxon>
        <taxon>Arachnida</taxon>
        <taxon>Araneae</taxon>
        <taxon>Araneomorphae</taxon>
        <taxon>Entelegynae</taxon>
        <taxon>Araneoidea</taxon>
        <taxon>Nephilidae</taxon>
        <taxon>Trichonephila</taxon>
    </lineage>
</organism>
<dbReference type="Proteomes" id="UP000887159">
    <property type="component" value="Unassembled WGS sequence"/>
</dbReference>
<dbReference type="EMBL" id="BMAU01021369">
    <property type="protein sequence ID" value="GFY24643.1"/>
    <property type="molecule type" value="Genomic_DNA"/>
</dbReference>
<protein>
    <submittedName>
        <fullName evidence="1">Uncharacterized protein</fullName>
    </submittedName>
</protein>
<sequence>MAVAPRKCIRLHDPICQAFSDQKNITVVMILPQISLPHHLCIPKAVGARLTTNIKSVSGRHRLHCGCEVKLKESSSVDLGYVIQIHSKKKRNLCACEDVSVHPGY</sequence>